<feature type="domain" description="6-hydroxymethylpterin diphosphokinase MptE-like" evidence="2">
    <location>
        <begin position="206"/>
        <end position="381"/>
    </location>
</feature>
<dbReference type="InterPro" id="IPR045376">
    <property type="entry name" value="Maf_N"/>
</dbReference>
<sequence length="628" mass="72585">MLIDNINYLRKYYRPIRDYLKDNEEDILTQPIYVVKSKTGQLSLEITVETGTVSIHSKYDPEKEAQRLISKYEEDMNQYKQVFFYGIGLGYHVKAFMEKYPNLTYTLYEPNPAIFYHFLANKKIEDLNEKQIKDIYLETSENEKNLMLNQFVNQLDDNVLFVSLPSYEKIFQKEYQLFLTQFKKKMKDKNTTFFTNLAFEKRWTINSMKNFPAVLNTPNILQAGNSDIIKGLPVILVAAGPSLNNEIENLRYIKENKLAYIFAVGSANKALINNDILPDAVCTYDPQGHNYKVFEEIIKKGLEIPLIFGSSVGYETIKKYSGPKAHMITSQDTVSQYYLGEEATDAVINDASSIAIITLQLLVKLQVSSIILVGQNLAYKDSEFYSKGIDYSNMGKDYSITQDVKNKAITIKDVNGNDILTSKGFFDMKQELEQYISLTNIKVINTTVGGACIKGTTFIRLHDLILNHLCLPVVDDNWFEKLNINYDVAKVKEKQETMNSNFKEFGVILGNLEKILQQINLLVSKQQVSNLERQFNRLDKEFKRFRDNQYYKVFINPMVRISLELTIQKIQSIRFMEDQLIKGETTVKIFDKFLSECKLDSHNISPVYSTLEQSYKKTRGGNIYELKK</sequence>
<protein>
    <submittedName>
        <fullName evidence="4">Uncharacterized conserved protein</fullName>
    </submittedName>
</protein>
<dbReference type="RefSeq" id="WP_093213032.1">
    <property type="nucleotide sequence ID" value="NZ_FNFL01000002.1"/>
</dbReference>
<dbReference type="Proteomes" id="UP000198694">
    <property type="component" value="Unassembled WGS sequence"/>
</dbReference>
<proteinExistence type="predicted"/>
<dbReference type="EMBL" id="FNFL01000002">
    <property type="protein sequence ID" value="SDK04009.1"/>
    <property type="molecule type" value="Genomic_DNA"/>
</dbReference>
<accession>A0A1G8YME7</accession>
<evidence type="ECO:0000256" key="1">
    <source>
        <dbReference type="SAM" id="Coils"/>
    </source>
</evidence>
<dbReference type="Pfam" id="PF20157">
    <property type="entry name" value="Maf_flag10_N"/>
    <property type="match status" value="1"/>
</dbReference>
<evidence type="ECO:0000313" key="5">
    <source>
        <dbReference type="Proteomes" id="UP000198694"/>
    </source>
</evidence>
<organism evidence="4 5">
    <name type="scientific">Sediminibacillus albus</name>
    <dbReference type="NCBI Taxonomy" id="407036"/>
    <lineage>
        <taxon>Bacteria</taxon>
        <taxon>Bacillati</taxon>
        <taxon>Bacillota</taxon>
        <taxon>Bacilli</taxon>
        <taxon>Bacillales</taxon>
        <taxon>Bacillaceae</taxon>
        <taxon>Sediminibacillus</taxon>
    </lineage>
</organism>
<keyword evidence="1" id="KW-0175">Coiled coil</keyword>
<dbReference type="AlphaFoldDB" id="A0A1G8YME7"/>
<dbReference type="PANTHER" id="PTHR41786">
    <property type="entry name" value="MOTILITY ACCESSORY FACTOR MAF"/>
    <property type="match status" value="1"/>
</dbReference>
<reference evidence="4 5" key="1">
    <citation type="submission" date="2016-10" db="EMBL/GenBank/DDBJ databases">
        <authorList>
            <person name="de Groot N.N."/>
        </authorList>
    </citation>
    <scope>NUCLEOTIDE SEQUENCE [LARGE SCALE GENOMIC DNA]</scope>
    <source>
        <strain evidence="4 5">CGMCC 1.6502</strain>
    </source>
</reference>
<name>A0A1G8YME7_9BACI</name>
<keyword evidence="5" id="KW-1185">Reference proteome</keyword>
<gene>
    <name evidence="4" type="ORF">SAMN05216243_1714</name>
</gene>
<dbReference type="PANTHER" id="PTHR41786:SF1">
    <property type="entry name" value="6-HYDROXYMETHYLPTERIN DIPHOSPHOKINASE MPTE-LIKE DOMAIN-CONTAINING PROTEIN"/>
    <property type="match status" value="1"/>
</dbReference>
<feature type="domain" description="Glycosyltransferase Maf N-terminal" evidence="3">
    <location>
        <begin position="41"/>
        <end position="162"/>
    </location>
</feature>
<dbReference type="OrthoDB" id="5291305at2"/>
<evidence type="ECO:0000259" key="3">
    <source>
        <dbReference type="Pfam" id="PF20157"/>
    </source>
</evidence>
<evidence type="ECO:0000313" key="4">
    <source>
        <dbReference type="EMBL" id="SDK04009.1"/>
    </source>
</evidence>
<evidence type="ECO:0000259" key="2">
    <source>
        <dbReference type="Pfam" id="PF01973"/>
    </source>
</evidence>
<dbReference type="InterPro" id="IPR002826">
    <property type="entry name" value="MptE-like"/>
</dbReference>
<dbReference type="STRING" id="407036.SAMN05216243_1714"/>
<dbReference type="Pfam" id="PF01973">
    <property type="entry name" value="MptE-like"/>
    <property type="match status" value="1"/>
</dbReference>
<feature type="coiled-coil region" evidence="1">
    <location>
        <begin position="521"/>
        <end position="548"/>
    </location>
</feature>